<feature type="binding site" evidence="6">
    <location>
        <begin position="248"/>
        <end position="252"/>
    </location>
    <ligand>
        <name>FAD</name>
        <dbReference type="ChEBI" id="CHEBI:57692"/>
    </ligand>
</feature>
<dbReference type="OrthoDB" id="9770286at2"/>
<keyword evidence="5" id="KW-0249">Electron transport</keyword>
<name>A0A124GA77_CHLLI</name>
<evidence type="ECO:0008006" key="11">
    <source>
        <dbReference type="Google" id="ProtNLM"/>
    </source>
</evidence>
<evidence type="ECO:0000313" key="10">
    <source>
        <dbReference type="Proteomes" id="UP000053937"/>
    </source>
</evidence>
<keyword evidence="4 6" id="KW-0274">FAD</keyword>
<keyword evidence="2" id="KW-0813">Transport</keyword>
<dbReference type="InterPro" id="IPR018206">
    <property type="entry name" value="ETF_asu_C_CS"/>
</dbReference>
<dbReference type="GO" id="GO:0050660">
    <property type="term" value="F:flavin adenine dinucleotide binding"/>
    <property type="evidence" value="ECO:0007669"/>
    <property type="project" value="InterPro"/>
</dbReference>
<keyword evidence="3" id="KW-0285">Flavoprotein</keyword>
<dbReference type="Pfam" id="PF00766">
    <property type="entry name" value="ETF_alpha"/>
    <property type="match status" value="1"/>
</dbReference>
<evidence type="ECO:0000256" key="6">
    <source>
        <dbReference type="PIRSR" id="PIRSR000089-1"/>
    </source>
</evidence>
<comment type="similarity">
    <text evidence="1">Belongs to the ETF alpha-subunit/FixB family.</text>
</comment>
<evidence type="ECO:0000256" key="3">
    <source>
        <dbReference type="ARBA" id="ARBA00022630"/>
    </source>
</evidence>
<protein>
    <recommendedName>
        <fullName evidence="11">Electron transfer flavoprotein alpha subunit</fullName>
    </recommendedName>
</protein>
<evidence type="ECO:0000313" key="9">
    <source>
        <dbReference type="EMBL" id="KUL31402.1"/>
    </source>
</evidence>
<feature type="binding site" evidence="6">
    <location>
        <begin position="234"/>
        <end position="235"/>
    </location>
    <ligand>
        <name>FAD</name>
        <dbReference type="ChEBI" id="CHEBI:57692"/>
    </ligand>
</feature>
<accession>A0A124GA77</accession>
<feature type="binding site" evidence="6">
    <location>
        <begin position="265"/>
        <end position="272"/>
    </location>
    <ligand>
        <name>FAD</name>
        <dbReference type="ChEBI" id="CHEBI:57692"/>
    </ligand>
</feature>
<dbReference type="PANTHER" id="PTHR43153:SF1">
    <property type="entry name" value="ELECTRON TRANSFER FLAVOPROTEIN SUBUNIT ALPHA, MITOCHONDRIAL"/>
    <property type="match status" value="1"/>
</dbReference>
<feature type="domain" description="Electron transfer flavoprotein alpha subunit C-terminal" evidence="7">
    <location>
        <begin position="198"/>
        <end position="276"/>
    </location>
</feature>
<feature type="domain" description="Electron transfer flavoprotein alpha/beta-subunit N-terminal" evidence="8">
    <location>
        <begin position="5"/>
        <end position="138"/>
    </location>
</feature>
<dbReference type="InterPro" id="IPR014730">
    <property type="entry name" value="ETF_a/b_N"/>
</dbReference>
<keyword evidence="10" id="KW-1185">Reference proteome</keyword>
<dbReference type="RefSeq" id="WP_059138542.1">
    <property type="nucleotide sequence ID" value="NZ_LMBR01000059.1"/>
</dbReference>
<evidence type="ECO:0000259" key="7">
    <source>
        <dbReference type="Pfam" id="PF00766"/>
    </source>
</evidence>
<dbReference type="Proteomes" id="UP000053937">
    <property type="component" value="Unassembled WGS sequence"/>
</dbReference>
<dbReference type="SUPFAM" id="SSF52467">
    <property type="entry name" value="DHS-like NAD/FAD-binding domain"/>
    <property type="match status" value="1"/>
</dbReference>
<comment type="cofactor">
    <cofactor evidence="6">
        <name>FAD</name>
        <dbReference type="ChEBI" id="CHEBI:57692"/>
    </cofactor>
    <text evidence="6">Binds 1 FAD per dimer.</text>
</comment>
<dbReference type="Pfam" id="PF01012">
    <property type="entry name" value="ETF"/>
    <property type="match status" value="1"/>
</dbReference>
<reference evidence="9 10" key="1">
    <citation type="submission" date="2015-10" db="EMBL/GenBank/DDBJ databases">
        <title>Draft Genome Sequence of Chlorobium limicola strain Frasassi Growing under Artificial Lighting in the Frasassi Cave System.</title>
        <authorList>
            <person name="Mansor M."/>
            <person name="Macalady J."/>
        </authorList>
    </citation>
    <scope>NUCLEOTIDE SEQUENCE [LARGE SCALE GENOMIC DNA]</scope>
    <source>
        <strain evidence="9 10">Frasassi</strain>
    </source>
</reference>
<dbReference type="InterPro" id="IPR014731">
    <property type="entry name" value="ETF_asu_C"/>
</dbReference>
<evidence type="ECO:0000256" key="1">
    <source>
        <dbReference type="ARBA" id="ARBA00005817"/>
    </source>
</evidence>
<dbReference type="AlphaFoldDB" id="A0A124GA77"/>
<dbReference type="InterPro" id="IPR014729">
    <property type="entry name" value="Rossmann-like_a/b/a_fold"/>
</dbReference>
<feature type="binding site" evidence="6">
    <location>
        <position position="209"/>
    </location>
    <ligand>
        <name>FAD</name>
        <dbReference type="ChEBI" id="CHEBI:57692"/>
    </ligand>
</feature>
<dbReference type="PIRSF" id="PIRSF000089">
    <property type="entry name" value="Electra_flavoP_a"/>
    <property type="match status" value="1"/>
</dbReference>
<dbReference type="Gene3D" id="3.40.50.620">
    <property type="entry name" value="HUPs"/>
    <property type="match status" value="1"/>
</dbReference>
<sequence>MAHYLVFLEQRGGCISKVSVDTWNRVQQQAAQEGESVSGFVGGPLKPTALGELYGNGTIYHAQDEALSLPSETLLCRILSALVAEEGCTGIVIGATAAGRRLAPYLAETLHASLLGGCAGGSLHSELCRRYIYSGLVLAAYRPEASIRIFLQGREQSRRSFFSTDRPHCVSFDASPFFVPHENLLIRSVTSGNSRKSIAESAIIVAGGRGMGGKDQFVLLEELASLLGGSVGASRSAVDEGWRPHSDQIGQTGKAVAPDLYIACGISGAVQHLAGLSSARTVVAVNSDPHAPVFDAADYGIVGDVREVIPAFIGAVKEVLQKK</sequence>
<dbReference type="PROSITE" id="PS00696">
    <property type="entry name" value="ETF_ALPHA"/>
    <property type="match status" value="1"/>
</dbReference>
<dbReference type="EMBL" id="LMBR01000059">
    <property type="protein sequence ID" value="KUL31402.1"/>
    <property type="molecule type" value="Genomic_DNA"/>
</dbReference>
<comment type="caution">
    <text evidence="9">The sequence shown here is derived from an EMBL/GenBank/DDBJ whole genome shotgun (WGS) entry which is preliminary data.</text>
</comment>
<dbReference type="PANTHER" id="PTHR43153">
    <property type="entry name" value="ELECTRON TRANSFER FLAVOPROTEIN ALPHA"/>
    <property type="match status" value="1"/>
</dbReference>
<evidence type="ECO:0000256" key="5">
    <source>
        <dbReference type="ARBA" id="ARBA00022982"/>
    </source>
</evidence>
<evidence type="ECO:0000256" key="2">
    <source>
        <dbReference type="ARBA" id="ARBA00022448"/>
    </source>
</evidence>
<evidence type="ECO:0000256" key="4">
    <source>
        <dbReference type="ARBA" id="ARBA00022827"/>
    </source>
</evidence>
<evidence type="ECO:0000259" key="8">
    <source>
        <dbReference type="Pfam" id="PF01012"/>
    </source>
</evidence>
<dbReference type="Gene3D" id="3.40.50.1220">
    <property type="entry name" value="TPP-binding domain"/>
    <property type="match status" value="1"/>
</dbReference>
<dbReference type="GO" id="GO:0033539">
    <property type="term" value="P:fatty acid beta-oxidation using acyl-CoA dehydrogenase"/>
    <property type="evidence" value="ECO:0007669"/>
    <property type="project" value="TreeGrafter"/>
</dbReference>
<organism evidence="9 10">
    <name type="scientific">Chlorobium limicola</name>
    <dbReference type="NCBI Taxonomy" id="1092"/>
    <lineage>
        <taxon>Bacteria</taxon>
        <taxon>Pseudomonadati</taxon>
        <taxon>Chlorobiota</taxon>
        <taxon>Chlorobiia</taxon>
        <taxon>Chlorobiales</taxon>
        <taxon>Chlorobiaceae</taxon>
        <taxon>Chlorobium/Pelodictyon group</taxon>
        <taxon>Chlorobium</taxon>
    </lineage>
</organism>
<dbReference type="InterPro" id="IPR001308">
    <property type="entry name" value="ETF_a/FixB"/>
</dbReference>
<proteinExistence type="inferred from homology"/>
<dbReference type="SUPFAM" id="SSF52402">
    <property type="entry name" value="Adenine nucleotide alpha hydrolases-like"/>
    <property type="match status" value="1"/>
</dbReference>
<dbReference type="GO" id="GO:0009055">
    <property type="term" value="F:electron transfer activity"/>
    <property type="evidence" value="ECO:0007669"/>
    <property type="project" value="InterPro"/>
</dbReference>
<gene>
    <name evidence="9" type="ORF">ASB62_02885</name>
</gene>
<feature type="binding site" evidence="6">
    <location>
        <position position="286"/>
    </location>
    <ligand>
        <name>FAD</name>
        <dbReference type="ChEBI" id="CHEBI:57692"/>
    </ligand>
</feature>
<dbReference type="InterPro" id="IPR029035">
    <property type="entry name" value="DHS-like_NAD/FAD-binding_dom"/>
</dbReference>